<evidence type="ECO:0000313" key="3">
    <source>
        <dbReference type="Proteomes" id="UP000002630"/>
    </source>
</evidence>
<dbReference type="OrthoDB" id="10323694at2759"/>
<keyword evidence="1" id="KW-1133">Transmembrane helix</keyword>
<evidence type="ECO:0000313" key="2">
    <source>
        <dbReference type="EMBL" id="CBJ32967.1"/>
    </source>
</evidence>
<dbReference type="InParanoid" id="D7G085"/>
<dbReference type="EMBL" id="FN649760">
    <property type="protein sequence ID" value="CBJ32967.1"/>
    <property type="molecule type" value="Genomic_DNA"/>
</dbReference>
<name>D7G085_ECTSI</name>
<feature type="transmembrane region" description="Helical" evidence="1">
    <location>
        <begin position="72"/>
        <end position="89"/>
    </location>
</feature>
<reference evidence="2 3" key="1">
    <citation type="journal article" date="2010" name="Nature">
        <title>The Ectocarpus genome and the independent evolution of multicellularity in brown algae.</title>
        <authorList>
            <person name="Cock J.M."/>
            <person name="Sterck L."/>
            <person name="Rouze P."/>
            <person name="Scornet D."/>
            <person name="Allen A.E."/>
            <person name="Amoutzias G."/>
            <person name="Anthouard V."/>
            <person name="Artiguenave F."/>
            <person name="Aury J.M."/>
            <person name="Badger J.H."/>
            <person name="Beszteri B."/>
            <person name="Billiau K."/>
            <person name="Bonnet E."/>
            <person name="Bothwell J.H."/>
            <person name="Bowler C."/>
            <person name="Boyen C."/>
            <person name="Brownlee C."/>
            <person name="Carrano C.J."/>
            <person name="Charrier B."/>
            <person name="Cho G.Y."/>
            <person name="Coelho S.M."/>
            <person name="Collen J."/>
            <person name="Corre E."/>
            <person name="Da Silva C."/>
            <person name="Delage L."/>
            <person name="Delaroque N."/>
            <person name="Dittami S.M."/>
            <person name="Doulbeau S."/>
            <person name="Elias M."/>
            <person name="Farnham G."/>
            <person name="Gachon C.M."/>
            <person name="Gschloessl B."/>
            <person name="Heesch S."/>
            <person name="Jabbari K."/>
            <person name="Jubin C."/>
            <person name="Kawai H."/>
            <person name="Kimura K."/>
            <person name="Kloareg B."/>
            <person name="Kupper F.C."/>
            <person name="Lang D."/>
            <person name="Le Bail A."/>
            <person name="Leblanc C."/>
            <person name="Lerouge P."/>
            <person name="Lohr M."/>
            <person name="Lopez P.J."/>
            <person name="Martens C."/>
            <person name="Maumus F."/>
            <person name="Michel G."/>
            <person name="Miranda-Saavedra D."/>
            <person name="Morales J."/>
            <person name="Moreau H."/>
            <person name="Motomura T."/>
            <person name="Nagasato C."/>
            <person name="Napoli C.A."/>
            <person name="Nelson D.R."/>
            <person name="Nyvall-Collen P."/>
            <person name="Peters A.F."/>
            <person name="Pommier C."/>
            <person name="Potin P."/>
            <person name="Poulain J."/>
            <person name="Quesneville H."/>
            <person name="Read B."/>
            <person name="Rensing S.A."/>
            <person name="Ritter A."/>
            <person name="Rousvoal S."/>
            <person name="Samanta M."/>
            <person name="Samson G."/>
            <person name="Schroeder D.C."/>
            <person name="Segurens B."/>
            <person name="Strittmatter M."/>
            <person name="Tonon T."/>
            <person name="Tregear J.W."/>
            <person name="Valentin K."/>
            <person name="von Dassow P."/>
            <person name="Yamagishi T."/>
            <person name="Van de Peer Y."/>
            <person name="Wincker P."/>
        </authorList>
    </citation>
    <scope>NUCLEOTIDE SEQUENCE [LARGE SCALE GENOMIC DNA]</scope>
    <source>
        <strain evidence="3">Ec32 / CCAP1310/4</strain>
    </source>
</reference>
<keyword evidence="3" id="KW-1185">Reference proteome</keyword>
<organism evidence="2 3">
    <name type="scientific">Ectocarpus siliculosus</name>
    <name type="common">Brown alga</name>
    <name type="synonym">Conferva siliculosa</name>
    <dbReference type="NCBI Taxonomy" id="2880"/>
    <lineage>
        <taxon>Eukaryota</taxon>
        <taxon>Sar</taxon>
        <taxon>Stramenopiles</taxon>
        <taxon>Ochrophyta</taxon>
        <taxon>PX clade</taxon>
        <taxon>Phaeophyceae</taxon>
        <taxon>Ectocarpales</taxon>
        <taxon>Ectocarpaceae</taxon>
        <taxon>Ectocarpus</taxon>
    </lineage>
</organism>
<keyword evidence="1" id="KW-0472">Membrane</keyword>
<feature type="transmembrane region" description="Helical" evidence="1">
    <location>
        <begin position="31"/>
        <end position="52"/>
    </location>
</feature>
<dbReference type="Proteomes" id="UP000002630">
    <property type="component" value="Unassembled WGS sequence"/>
</dbReference>
<proteinExistence type="predicted"/>
<gene>
    <name evidence="2" type="ORF">Esi_0398_0014</name>
</gene>
<feature type="transmembrane region" description="Helical" evidence="1">
    <location>
        <begin position="172"/>
        <end position="197"/>
    </location>
</feature>
<feature type="transmembrane region" description="Helical" evidence="1">
    <location>
        <begin position="96"/>
        <end position="116"/>
    </location>
</feature>
<keyword evidence="1" id="KW-0812">Transmembrane</keyword>
<evidence type="ECO:0000256" key="1">
    <source>
        <dbReference type="SAM" id="Phobius"/>
    </source>
</evidence>
<feature type="transmembrane region" description="Helical" evidence="1">
    <location>
        <begin position="128"/>
        <end position="151"/>
    </location>
</feature>
<feature type="transmembrane region" description="Helical" evidence="1">
    <location>
        <begin position="209"/>
        <end position="228"/>
    </location>
</feature>
<accession>D7G085</accession>
<protein>
    <submittedName>
        <fullName evidence="2">Uncharacterized protein</fullName>
    </submittedName>
</protein>
<feature type="transmembrane region" description="Helical" evidence="1">
    <location>
        <begin position="240"/>
        <end position="262"/>
    </location>
</feature>
<dbReference type="AlphaFoldDB" id="D7G085"/>
<sequence>MMAAPEETLPLRVSVNGDGPGNHDGHHGKKLALGATVAYLLVFALICFPAVVPLWHPTYYAELGAEQRGWTWLGANALWLALALLWTLLHLDNGPCVATACLLCSVLWFYLSLVLLSQACRGQLPLMAIADALVHLTMLIVCFRAAWVGVAKKSQKARSDGSSTWRRVLRKWALVSASATLFAAFLGCCSSSLPLIPPVSERESAPWEWNSAILFAMTLAVLWAAFLTRGGLVDETKRAACAWIALSFSGSFVLCSFSWQALGLDARSVTTSVVLAVETAVLAAAAVV</sequence>